<proteinExistence type="predicted"/>
<name>A1ZT99_MICM2</name>
<accession>A1ZT99</accession>
<dbReference type="EMBL" id="AAWS01000035">
    <property type="protein sequence ID" value="EAY26321.1"/>
    <property type="molecule type" value="Genomic_DNA"/>
</dbReference>
<keyword evidence="1" id="KW-0732">Signal</keyword>
<feature type="chain" id="PRO_5002642445" description="Tetratricopeptide repeat domain protein" evidence="1">
    <location>
        <begin position="21"/>
        <end position="377"/>
    </location>
</feature>
<dbReference type="AlphaFoldDB" id="A1ZT99"/>
<gene>
    <name evidence="2" type="ORF">M23134_04599</name>
</gene>
<dbReference type="Proteomes" id="UP000004095">
    <property type="component" value="Unassembled WGS sequence"/>
</dbReference>
<reference evidence="2 3" key="1">
    <citation type="submission" date="2007-01" db="EMBL/GenBank/DDBJ databases">
        <authorList>
            <person name="Haygood M."/>
            <person name="Podell S."/>
            <person name="Anderson C."/>
            <person name="Hopkinson B."/>
            <person name="Roe K."/>
            <person name="Barbeau K."/>
            <person name="Gaasterland T."/>
            <person name="Ferriera S."/>
            <person name="Johnson J."/>
            <person name="Kravitz S."/>
            <person name="Beeson K."/>
            <person name="Sutton G."/>
            <person name="Rogers Y.-H."/>
            <person name="Friedman R."/>
            <person name="Frazier M."/>
            <person name="Venter J.C."/>
        </authorList>
    </citation>
    <scope>NUCLEOTIDE SEQUENCE [LARGE SCALE GENOMIC DNA]</scope>
    <source>
        <strain evidence="2 3">ATCC 23134</strain>
    </source>
</reference>
<sequence length="377" mass="43738">MIKKLFFILLLLLGAGSVQAQNLLADKAQQQTMLKALQRIYNWEFAQANQTIASLPSSYSNHPSYYLLKALVLHWQYLPLEKNHPQFVTYEKLLNHCAKLSEARLKANKKDVEGVFFKLMAYGLKALAEVETGSLRSAVSHGRRAYRAIKQGFKKTDDFSEFHFSTGLYRYYAKQFPQSRPIIKPFMVFFPSGDKNKGLAHLRTATQKALFTRQESWVFLGDIYLKYEANIYQASLAFAHLTNTFPKNPFFALKYAECLVHLERYYEAQNYFARFKLQSLPIYQVGSLTLEGMIAEKLQKNDKQAQMLYQQAIHIKGFDQRYSRDYRALAKAGLARIAAKKTDKKSQKMAKELYKQARKHTEYEWLKKVIKKALKAL</sequence>
<evidence type="ECO:0000313" key="3">
    <source>
        <dbReference type="Proteomes" id="UP000004095"/>
    </source>
</evidence>
<feature type="signal peptide" evidence="1">
    <location>
        <begin position="1"/>
        <end position="20"/>
    </location>
</feature>
<dbReference type="eggNOG" id="COG0457">
    <property type="taxonomic scope" value="Bacteria"/>
</dbReference>
<evidence type="ECO:0000256" key="1">
    <source>
        <dbReference type="SAM" id="SignalP"/>
    </source>
</evidence>
<evidence type="ECO:0000313" key="2">
    <source>
        <dbReference type="EMBL" id="EAY26321.1"/>
    </source>
</evidence>
<dbReference type="RefSeq" id="WP_002701071.1">
    <property type="nucleotide sequence ID" value="NZ_AAWS01000035.1"/>
</dbReference>
<comment type="caution">
    <text evidence="2">The sequence shown here is derived from an EMBL/GenBank/DDBJ whole genome shotgun (WGS) entry which is preliminary data.</text>
</comment>
<organism evidence="2 3">
    <name type="scientific">Microscilla marina ATCC 23134</name>
    <dbReference type="NCBI Taxonomy" id="313606"/>
    <lineage>
        <taxon>Bacteria</taxon>
        <taxon>Pseudomonadati</taxon>
        <taxon>Bacteroidota</taxon>
        <taxon>Cytophagia</taxon>
        <taxon>Cytophagales</taxon>
        <taxon>Microscillaceae</taxon>
        <taxon>Microscilla</taxon>
    </lineage>
</organism>
<keyword evidence="3" id="KW-1185">Reference proteome</keyword>
<dbReference type="OrthoDB" id="9813254at2"/>
<protein>
    <recommendedName>
        <fullName evidence="4">Tetratricopeptide repeat domain protein</fullName>
    </recommendedName>
</protein>
<evidence type="ECO:0008006" key="4">
    <source>
        <dbReference type="Google" id="ProtNLM"/>
    </source>
</evidence>